<dbReference type="PANTHER" id="PTHR10151">
    <property type="entry name" value="ECTONUCLEOTIDE PYROPHOSPHATASE/PHOSPHODIESTERASE"/>
    <property type="match status" value="1"/>
</dbReference>
<protein>
    <submittedName>
        <fullName evidence="6">Alkaline phosphatase family protein</fullName>
    </submittedName>
</protein>
<keyword evidence="2" id="KW-0479">Metal-binding</keyword>
<feature type="binding site" evidence="5">
    <location>
        <position position="113"/>
    </location>
    <ligand>
        <name>substrate</name>
    </ligand>
</feature>
<keyword evidence="1 4" id="KW-0597">Phosphoprotein</keyword>
<dbReference type="InterPro" id="IPR017850">
    <property type="entry name" value="Alkaline_phosphatase_core_sf"/>
</dbReference>
<dbReference type="AlphaFoldDB" id="A0A6L9LE75"/>
<evidence type="ECO:0000256" key="4">
    <source>
        <dbReference type="PIRSR" id="PIRSR031924-50"/>
    </source>
</evidence>
<gene>
    <name evidence="6" type="ORF">GK108_28555</name>
</gene>
<dbReference type="Proteomes" id="UP000474175">
    <property type="component" value="Unassembled WGS sequence"/>
</dbReference>
<keyword evidence="3" id="KW-0732">Signal</keyword>
<sequence length="556" mass="61272">MSLLFNANSMIRLTVLLGLLTMQVLAQSKQKVPAAGQTLARPKLVVGVVVDQMRYDYWYRYYNKYSEGGFKRLLRDGFNCRNHHYHYALTVTAAGHASVYTGSMPAIHGIVGNDWYDKRLGRNVYCVGDTSVQAVGTTNAVAGKMSPRNLQVSTITDQLRIGTNYQSKTIGVALKDRGAILPAGHTANGAYWFDSKTGNWITSTFYRSDLPQWVMDYNALKRPTTLMKAGWQTLLPIDQYTESTPDDQPYELKLAGAQKATFPYELAGRSGDAFGIIASTPHGNTLTKEFALEALKAEKLGKGAATDFLAISFSSPDYVGHAFGPNSVEEEDIYLRLDRDIADILSTLDAWVGKGNYLFFISADHGVMDVVDLWKEHHLPAGRLNISGINTAVKTALTKAFGEGEYIRASENYQLYLNHQTLQTKKITVNDVYQTIREVILDFDGVADVLNLDELGKARLNDHLLSLYKNGTHAKRSGDIQLVVEPDWMAGAITASHGSPYNYDTHIPLLFYGWGIKPGETFSRTVVADTAPTVAALLSLLEPSGCVGTVIESVLK</sequence>
<dbReference type="GO" id="GO:0004035">
    <property type="term" value="F:alkaline phosphatase activity"/>
    <property type="evidence" value="ECO:0007669"/>
    <property type="project" value="InterPro"/>
</dbReference>
<accession>A0A6L9LE75</accession>
<evidence type="ECO:0000313" key="7">
    <source>
        <dbReference type="Proteomes" id="UP000474175"/>
    </source>
</evidence>
<dbReference type="InterPro" id="IPR026263">
    <property type="entry name" value="Alkaline_phosphatase_prok"/>
</dbReference>
<dbReference type="Gene3D" id="3.30.1360.150">
    <property type="match status" value="1"/>
</dbReference>
<keyword evidence="7" id="KW-1185">Reference proteome</keyword>
<name>A0A6L9LE75_9BACT</name>
<evidence type="ECO:0000256" key="5">
    <source>
        <dbReference type="PIRSR" id="PIRSR031924-51"/>
    </source>
</evidence>
<dbReference type="CDD" id="cd16016">
    <property type="entry name" value="AP-SPAP"/>
    <property type="match status" value="1"/>
</dbReference>
<evidence type="ECO:0000313" key="6">
    <source>
        <dbReference type="EMBL" id="NDU98865.1"/>
    </source>
</evidence>
<proteinExistence type="predicted"/>
<dbReference type="Gene3D" id="3.40.720.10">
    <property type="entry name" value="Alkaline Phosphatase, subunit A"/>
    <property type="match status" value="1"/>
</dbReference>
<dbReference type="PANTHER" id="PTHR10151:SF120">
    <property type="entry name" value="BIS(5'-ADENOSYL)-TRIPHOSPHATASE"/>
    <property type="match status" value="1"/>
</dbReference>
<comment type="caution">
    <text evidence="6">The sequence shown here is derived from an EMBL/GenBank/DDBJ whole genome shotgun (WGS) entry which is preliminary data.</text>
</comment>
<organism evidence="6 7">
    <name type="scientific">Spirosoma terrae</name>
    <dbReference type="NCBI Taxonomy" id="1968276"/>
    <lineage>
        <taxon>Bacteria</taxon>
        <taxon>Pseudomonadati</taxon>
        <taxon>Bacteroidota</taxon>
        <taxon>Cytophagia</taxon>
        <taxon>Cytophagales</taxon>
        <taxon>Cytophagaceae</taxon>
        <taxon>Spirosoma</taxon>
    </lineage>
</organism>
<dbReference type="SUPFAM" id="SSF53649">
    <property type="entry name" value="Alkaline phosphatase-like"/>
    <property type="match status" value="1"/>
</dbReference>
<evidence type="ECO:0000256" key="3">
    <source>
        <dbReference type="ARBA" id="ARBA00022729"/>
    </source>
</evidence>
<feature type="binding site" evidence="5">
    <location>
        <begin position="175"/>
        <end position="177"/>
    </location>
    <ligand>
        <name>substrate</name>
    </ligand>
</feature>
<dbReference type="GO" id="GO:0046872">
    <property type="term" value="F:metal ion binding"/>
    <property type="evidence" value="ECO:0007669"/>
    <property type="project" value="UniProtKB-KW"/>
</dbReference>
<evidence type="ECO:0000256" key="2">
    <source>
        <dbReference type="ARBA" id="ARBA00022723"/>
    </source>
</evidence>
<dbReference type="Pfam" id="PF01663">
    <property type="entry name" value="Phosphodiest"/>
    <property type="match status" value="1"/>
</dbReference>
<reference evidence="6 7" key="1">
    <citation type="submission" date="2020-02" db="EMBL/GenBank/DDBJ databases">
        <title>Draft genome sequence of two Spirosoma agri KCTC 52727 and Spirosoma terrae KCTC 52035.</title>
        <authorList>
            <person name="Rojas J."/>
            <person name="Ambika Manirajan B."/>
            <person name="Suarez C."/>
            <person name="Ratering S."/>
            <person name="Schnell S."/>
        </authorList>
    </citation>
    <scope>NUCLEOTIDE SEQUENCE [LARGE SCALE GENOMIC DNA]</scope>
    <source>
        <strain evidence="6 7">KCTC 52035</strain>
    </source>
</reference>
<dbReference type="NCBIfam" id="NF042991">
    <property type="entry name" value="alk_phos_PafA"/>
    <property type="match status" value="1"/>
</dbReference>
<dbReference type="PIRSF" id="PIRSF031924">
    <property type="entry name" value="Pi-irrepressible_AP"/>
    <property type="match status" value="1"/>
</dbReference>
<evidence type="ECO:0000256" key="1">
    <source>
        <dbReference type="ARBA" id="ARBA00022553"/>
    </source>
</evidence>
<dbReference type="InterPro" id="IPR002591">
    <property type="entry name" value="Phosphodiest/P_Trfase"/>
</dbReference>
<dbReference type="EMBL" id="JAAFZH010000021">
    <property type="protein sequence ID" value="NDU98865.1"/>
    <property type="molecule type" value="Genomic_DNA"/>
</dbReference>
<feature type="active site" description="Phosphothreonine intermediate" evidence="4">
    <location>
        <position position="92"/>
    </location>
</feature>